<organism evidence="2 3">
    <name type="scientific">Bodo saltans</name>
    <name type="common">Flagellated protozoan</name>
    <dbReference type="NCBI Taxonomy" id="75058"/>
    <lineage>
        <taxon>Eukaryota</taxon>
        <taxon>Discoba</taxon>
        <taxon>Euglenozoa</taxon>
        <taxon>Kinetoplastea</taxon>
        <taxon>Metakinetoplastina</taxon>
        <taxon>Eubodonida</taxon>
        <taxon>Bodonidae</taxon>
        <taxon>Bodo</taxon>
    </lineage>
</organism>
<dbReference type="EMBL" id="CYKH01001710">
    <property type="protein sequence ID" value="CUG89167.1"/>
    <property type="molecule type" value="Genomic_DNA"/>
</dbReference>
<keyword evidence="1" id="KW-0378">Hydrolase</keyword>
<sequence>MASMAQNRTQSTQRIPARGAFSYLPMPQTLHCVTLTMTSHPRRGRFTALRDTVDRMRCLRWRDSSRSSTWRETKRMSLIQQVTQMRPCQRLLLMITTIWCVIGECNSGKIRHIVLLIEENRSFDHMFGFRQGVNGLNGTESNPIDPTYPSKGRVFVSADAPDVALCDPDHDLPPTTWKIYGPEGRIGPNAVPTMEGFVSFEYLERNETNDTNYCGVMQSLHKSRTPVLNALADSFVLMDAFHASVPGPTWPNRMFCLSGTSAGQTETDNPWFQGILGSLFPQRTIFDQLAESGLTWRNYVGDGPWELFMNSIAQHPESILEMGAFYSAAADGNLPNFSYISPRAGMSVSTGECANDMHPDHSVAEGELLIKNIYEALVASPQWNETLFIVTFDEHGGFYDHVPPPTDGIPPPDNYSSFPDVFGFDRLGIRIPTLLISPWVPKGVVESSPPDAAKPYPSSKYELSSVISSTRKLFSTSMGNVPPLTKRDQWAATFDHLLSETSPRTDAPMTLPDPAPRPHYAFPDGIDAESRKRAHLEDEAKKPVNGLQRHISDVLAHLSGVEPVHHLPTATQRSISPWIQHATAAWKAQTSTKQRPDQTGHLSLSVRCQSYLETTYASGVWHIHNSSSSSKTAAAVALSVEVKGVKYCLTELIELLMCGNATNNASGVAMSAPPYEDFFVWVLRDDFSVQLLEQSTNATMQQPVADGNGLCITSSCASNALVSSAVSLAACNGTLDQRWSVFPANPDINFSDEVYLSQGGVWAIVAVML</sequence>
<dbReference type="InterPro" id="IPR007312">
    <property type="entry name" value="Phosphoesterase"/>
</dbReference>
<dbReference type="AlphaFoldDB" id="A0A0S4JIB5"/>
<evidence type="ECO:0000313" key="2">
    <source>
        <dbReference type="EMBL" id="CUG89167.1"/>
    </source>
</evidence>
<dbReference type="PANTHER" id="PTHR31956">
    <property type="entry name" value="NON-SPECIFIC PHOSPHOLIPASE C4-RELATED"/>
    <property type="match status" value="1"/>
</dbReference>
<evidence type="ECO:0000256" key="1">
    <source>
        <dbReference type="ARBA" id="ARBA00022801"/>
    </source>
</evidence>
<dbReference type="SUPFAM" id="SSF53649">
    <property type="entry name" value="Alkaline phosphatase-like"/>
    <property type="match status" value="1"/>
</dbReference>
<evidence type="ECO:0000313" key="3">
    <source>
        <dbReference type="Proteomes" id="UP000051952"/>
    </source>
</evidence>
<dbReference type="OrthoDB" id="5135119at2759"/>
<name>A0A0S4JIB5_BODSA</name>
<dbReference type="VEuPathDB" id="TriTrypDB:BSAL_19660"/>
<dbReference type="Pfam" id="PF04185">
    <property type="entry name" value="Phosphoesterase"/>
    <property type="match status" value="1"/>
</dbReference>
<accession>A0A0S4JIB5</accession>
<keyword evidence="3" id="KW-1185">Reference proteome</keyword>
<dbReference type="InterPro" id="IPR017850">
    <property type="entry name" value="Alkaline_phosphatase_core_sf"/>
</dbReference>
<dbReference type="Gene3D" id="3.40.720.10">
    <property type="entry name" value="Alkaline Phosphatase, subunit A"/>
    <property type="match status" value="2"/>
</dbReference>
<protein>
    <submittedName>
        <fullName evidence="2">Phosphoesterase, putative</fullName>
    </submittedName>
</protein>
<reference evidence="3" key="1">
    <citation type="submission" date="2015-09" db="EMBL/GenBank/DDBJ databases">
        <authorList>
            <consortium name="Pathogen Informatics"/>
        </authorList>
    </citation>
    <scope>NUCLEOTIDE SEQUENCE [LARGE SCALE GENOMIC DNA]</scope>
    <source>
        <strain evidence="3">Lake Konstanz</strain>
    </source>
</reference>
<dbReference type="GO" id="GO:0009395">
    <property type="term" value="P:phospholipid catabolic process"/>
    <property type="evidence" value="ECO:0007669"/>
    <property type="project" value="TreeGrafter"/>
</dbReference>
<dbReference type="PROSITE" id="PS50231">
    <property type="entry name" value="RICIN_B_LECTIN"/>
    <property type="match status" value="1"/>
</dbReference>
<proteinExistence type="predicted"/>
<dbReference type="PANTHER" id="PTHR31956:SF1">
    <property type="entry name" value="NON-SPECIFIC PHOSPHOLIPASE C1"/>
    <property type="match status" value="1"/>
</dbReference>
<gene>
    <name evidence="2" type="ORF">BSAL_19660</name>
</gene>
<dbReference type="Proteomes" id="UP000051952">
    <property type="component" value="Unassembled WGS sequence"/>
</dbReference>
<dbReference type="GO" id="GO:0042578">
    <property type="term" value="F:phosphoric ester hydrolase activity"/>
    <property type="evidence" value="ECO:0007669"/>
    <property type="project" value="UniProtKB-ARBA"/>
</dbReference>